<sequence>MAPAGKEVIATKGAPEAIGPYSQAIKAGQALYLSGQLGIDPKTGQLAGGGIEEQARQVLDNLKAVLAANGMTLDDVVATTVYVKDLNDFARLNTVYASYFQHKPPARATVQVARLPKDALVEISATATK</sequence>
<gene>
    <name evidence="2" type="ORF">GTP27_17705</name>
</gene>
<proteinExistence type="inferred from homology"/>
<dbReference type="InterPro" id="IPR019897">
    <property type="entry name" value="RidA_CS"/>
</dbReference>
<reference evidence="2 3" key="1">
    <citation type="submission" date="2019-12" db="EMBL/GenBank/DDBJ databases">
        <title>Novel species isolated from a subtropical stream in China.</title>
        <authorList>
            <person name="Lu H."/>
        </authorList>
    </citation>
    <scope>NUCLEOTIDE SEQUENCE [LARGE SCALE GENOMIC DNA]</scope>
    <source>
        <strain evidence="2 3">CY13W</strain>
    </source>
</reference>
<dbReference type="PROSITE" id="PS01094">
    <property type="entry name" value="UPF0076"/>
    <property type="match status" value="1"/>
</dbReference>
<evidence type="ECO:0000256" key="1">
    <source>
        <dbReference type="ARBA" id="ARBA00010552"/>
    </source>
</evidence>
<protein>
    <submittedName>
        <fullName evidence="2">Deaminase</fullName>
    </submittedName>
</protein>
<dbReference type="CDD" id="cd00448">
    <property type="entry name" value="YjgF_YER057c_UK114_family"/>
    <property type="match status" value="1"/>
</dbReference>
<comment type="similarity">
    <text evidence="1">Belongs to the RutC family.</text>
</comment>
<dbReference type="EMBL" id="WWCM01000013">
    <property type="protein sequence ID" value="MYM41158.1"/>
    <property type="molecule type" value="Genomic_DNA"/>
</dbReference>
<dbReference type="Pfam" id="PF01042">
    <property type="entry name" value="Ribonuc_L-PSP"/>
    <property type="match status" value="1"/>
</dbReference>
<accession>A0ABW9VNL3</accession>
<dbReference type="PANTHER" id="PTHR11803:SF39">
    <property type="entry name" value="2-IMINOBUTANOATE_2-IMINOPROPANOATE DEAMINASE"/>
    <property type="match status" value="1"/>
</dbReference>
<organism evidence="2 3">
    <name type="scientific">Duganella qianjiadongensis</name>
    <dbReference type="NCBI Taxonomy" id="2692176"/>
    <lineage>
        <taxon>Bacteria</taxon>
        <taxon>Pseudomonadati</taxon>
        <taxon>Pseudomonadota</taxon>
        <taxon>Betaproteobacteria</taxon>
        <taxon>Burkholderiales</taxon>
        <taxon>Oxalobacteraceae</taxon>
        <taxon>Telluria group</taxon>
        <taxon>Duganella</taxon>
    </lineage>
</organism>
<dbReference type="Gene3D" id="3.30.1330.40">
    <property type="entry name" value="RutC-like"/>
    <property type="match status" value="1"/>
</dbReference>
<dbReference type="InterPro" id="IPR006056">
    <property type="entry name" value="RidA"/>
</dbReference>
<dbReference type="NCBIfam" id="TIGR00004">
    <property type="entry name" value="Rid family detoxifying hydrolase"/>
    <property type="match status" value="1"/>
</dbReference>
<evidence type="ECO:0000313" key="2">
    <source>
        <dbReference type="EMBL" id="MYM41158.1"/>
    </source>
</evidence>
<dbReference type="InterPro" id="IPR006175">
    <property type="entry name" value="YjgF/YER057c/UK114"/>
</dbReference>
<dbReference type="Proteomes" id="UP000478090">
    <property type="component" value="Unassembled WGS sequence"/>
</dbReference>
<keyword evidence="3" id="KW-1185">Reference proteome</keyword>
<dbReference type="InterPro" id="IPR035959">
    <property type="entry name" value="RutC-like_sf"/>
</dbReference>
<name>A0ABW9VNL3_9BURK</name>
<dbReference type="PANTHER" id="PTHR11803">
    <property type="entry name" value="2-IMINOBUTANOATE/2-IMINOPROPANOATE DEAMINASE RIDA"/>
    <property type="match status" value="1"/>
</dbReference>
<evidence type="ECO:0000313" key="3">
    <source>
        <dbReference type="Proteomes" id="UP000478090"/>
    </source>
</evidence>
<dbReference type="SUPFAM" id="SSF55298">
    <property type="entry name" value="YjgF-like"/>
    <property type="match status" value="1"/>
</dbReference>
<comment type="caution">
    <text evidence="2">The sequence shown here is derived from an EMBL/GenBank/DDBJ whole genome shotgun (WGS) entry which is preliminary data.</text>
</comment>